<proteinExistence type="predicted"/>
<protein>
    <submittedName>
        <fullName evidence="1">Uncharacterized protein</fullName>
    </submittedName>
</protein>
<sequence length="84" mass="9440">MVVAVALLLVALDGTYVEATFNPQGGLSRPDRYGSFNEAEYRRIAELHEPPPPVVITDTDCRVAEVPLEDELIKWDLNQSGRWQ</sequence>
<keyword evidence="2" id="KW-1185">Reference proteome</keyword>
<dbReference type="RefSeq" id="WP_116301916.1">
    <property type="nucleotide sequence ID" value="NZ_NFZV01000007.1"/>
</dbReference>
<reference evidence="2" key="1">
    <citation type="submission" date="2017-05" db="EMBL/GenBank/DDBJ databases">
        <authorList>
            <person name="Sharma S."/>
            <person name="Sidhu C."/>
            <person name="Pinnaka A.K."/>
        </authorList>
    </citation>
    <scope>NUCLEOTIDE SEQUENCE [LARGE SCALE GENOMIC DNA]</scope>
    <source>
        <strain evidence="2">AK93</strain>
    </source>
</reference>
<dbReference type="Proteomes" id="UP000256763">
    <property type="component" value="Unassembled WGS sequence"/>
</dbReference>
<name>A0A3E0WUG0_9GAMM</name>
<gene>
    <name evidence="1" type="ORF">CAL65_10845</name>
</gene>
<dbReference type="EMBL" id="NFZW01000009">
    <property type="protein sequence ID" value="RFA36468.1"/>
    <property type="molecule type" value="Genomic_DNA"/>
</dbReference>
<comment type="caution">
    <text evidence="1">The sequence shown here is derived from an EMBL/GenBank/DDBJ whole genome shotgun (WGS) entry which is preliminary data.</text>
</comment>
<organism evidence="1 2">
    <name type="scientific">Alkalilimnicola ehrlichii</name>
    <dbReference type="NCBI Taxonomy" id="351052"/>
    <lineage>
        <taxon>Bacteria</taxon>
        <taxon>Pseudomonadati</taxon>
        <taxon>Pseudomonadota</taxon>
        <taxon>Gammaproteobacteria</taxon>
        <taxon>Chromatiales</taxon>
        <taxon>Ectothiorhodospiraceae</taxon>
        <taxon>Alkalilimnicola</taxon>
    </lineage>
</organism>
<dbReference type="AlphaFoldDB" id="A0A3E0WUG0"/>
<evidence type="ECO:0000313" key="1">
    <source>
        <dbReference type="EMBL" id="RFA36468.1"/>
    </source>
</evidence>
<accession>A0A3E0WUG0</accession>
<evidence type="ECO:0000313" key="2">
    <source>
        <dbReference type="Proteomes" id="UP000256763"/>
    </source>
</evidence>